<name>A0A6G1FTA2_9PEZI</name>
<dbReference type="PANTHER" id="PTHR15741">
    <property type="entry name" value="BASIC HELIX-LOOP-HELIX ZIP TRANSCRIPTION FACTOR"/>
    <property type="match status" value="1"/>
</dbReference>
<evidence type="ECO:0000256" key="3">
    <source>
        <dbReference type="ARBA" id="ARBA00023125"/>
    </source>
</evidence>
<accession>A0A6G1FTA2</accession>
<gene>
    <name evidence="8 10" type="ORF">P152DRAFT_517233</name>
</gene>
<dbReference type="RefSeq" id="XP_033530522.1">
    <property type="nucleotide sequence ID" value="XM_033682997.1"/>
</dbReference>
<feature type="domain" description="BHLH" evidence="7">
    <location>
        <begin position="439"/>
        <end position="490"/>
    </location>
</feature>
<feature type="region of interest" description="Disordered" evidence="6">
    <location>
        <begin position="158"/>
        <end position="182"/>
    </location>
</feature>
<dbReference type="OrthoDB" id="5778525at2759"/>
<keyword evidence="2" id="KW-0805">Transcription regulation</keyword>
<dbReference type="InterPro" id="IPR011598">
    <property type="entry name" value="bHLH_dom"/>
</dbReference>
<reference evidence="10" key="2">
    <citation type="submission" date="2020-04" db="EMBL/GenBank/DDBJ databases">
        <authorList>
            <consortium name="NCBI Genome Project"/>
        </authorList>
    </citation>
    <scope>NUCLEOTIDE SEQUENCE</scope>
    <source>
        <strain evidence="10">CBS 781.70</strain>
    </source>
</reference>
<dbReference type="InterPro" id="IPR052207">
    <property type="entry name" value="Max-like/E-box_TFs"/>
</dbReference>
<evidence type="ECO:0000259" key="7">
    <source>
        <dbReference type="PROSITE" id="PS50888"/>
    </source>
</evidence>
<dbReference type="GO" id="GO:0000978">
    <property type="term" value="F:RNA polymerase II cis-regulatory region sequence-specific DNA binding"/>
    <property type="evidence" value="ECO:0007669"/>
    <property type="project" value="TreeGrafter"/>
</dbReference>
<organism evidence="8">
    <name type="scientific">Eremomyces bilateralis CBS 781.70</name>
    <dbReference type="NCBI Taxonomy" id="1392243"/>
    <lineage>
        <taxon>Eukaryota</taxon>
        <taxon>Fungi</taxon>
        <taxon>Dikarya</taxon>
        <taxon>Ascomycota</taxon>
        <taxon>Pezizomycotina</taxon>
        <taxon>Dothideomycetes</taxon>
        <taxon>Dothideomycetes incertae sedis</taxon>
        <taxon>Eremomycetales</taxon>
        <taxon>Eremomycetaceae</taxon>
        <taxon>Eremomyces</taxon>
    </lineage>
</organism>
<dbReference type="GO" id="GO:0000981">
    <property type="term" value="F:DNA-binding transcription factor activity, RNA polymerase II-specific"/>
    <property type="evidence" value="ECO:0007669"/>
    <property type="project" value="TreeGrafter"/>
</dbReference>
<evidence type="ECO:0000313" key="9">
    <source>
        <dbReference type="Proteomes" id="UP000504638"/>
    </source>
</evidence>
<evidence type="ECO:0000256" key="4">
    <source>
        <dbReference type="ARBA" id="ARBA00023163"/>
    </source>
</evidence>
<reference evidence="8 10" key="1">
    <citation type="submission" date="2020-01" db="EMBL/GenBank/DDBJ databases">
        <authorList>
            <consortium name="DOE Joint Genome Institute"/>
            <person name="Haridas S."/>
            <person name="Albert R."/>
            <person name="Binder M."/>
            <person name="Bloem J."/>
            <person name="Labutti K."/>
            <person name="Salamov A."/>
            <person name="Andreopoulos B."/>
            <person name="Baker S.E."/>
            <person name="Barry K."/>
            <person name="Bills G."/>
            <person name="Bluhm B.H."/>
            <person name="Cannon C."/>
            <person name="Castanera R."/>
            <person name="Culley D.E."/>
            <person name="Daum C."/>
            <person name="Ezra D."/>
            <person name="Gonzalez J.B."/>
            <person name="Henrissat B."/>
            <person name="Kuo A."/>
            <person name="Liang C."/>
            <person name="Lipzen A."/>
            <person name="Lutzoni F."/>
            <person name="Magnuson J."/>
            <person name="Mondo S."/>
            <person name="Nolan M."/>
            <person name="Ohm R."/>
            <person name="Pangilinan J."/>
            <person name="Park H.-J."/>
            <person name="Ramirez L."/>
            <person name="Alfaro M."/>
            <person name="Sun H."/>
            <person name="Tritt A."/>
            <person name="Yoshinaga Y."/>
            <person name="Zwiers L.-H."/>
            <person name="Turgeon B.G."/>
            <person name="Goodwin S.B."/>
            <person name="Spatafora J.W."/>
            <person name="Crous P.W."/>
            <person name="Grigoriev I.V."/>
        </authorList>
    </citation>
    <scope>NUCLEOTIDE SEQUENCE</scope>
    <source>
        <strain evidence="8 10">CBS 781.70</strain>
    </source>
</reference>
<evidence type="ECO:0000313" key="8">
    <source>
        <dbReference type="EMBL" id="KAF1808891.1"/>
    </source>
</evidence>
<feature type="region of interest" description="Disordered" evidence="6">
    <location>
        <begin position="318"/>
        <end position="438"/>
    </location>
</feature>
<dbReference type="GO" id="GO:0046983">
    <property type="term" value="F:protein dimerization activity"/>
    <property type="evidence" value="ECO:0007669"/>
    <property type="project" value="InterPro"/>
</dbReference>
<evidence type="ECO:0000256" key="6">
    <source>
        <dbReference type="SAM" id="MobiDB-lite"/>
    </source>
</evidence>
<protein>
    <recommendedName>
        <fullName evidence="7">BHLH domain-containing protein</fullName>
    </recommendedName>
</protein>
<evidence type="ECO:0000256" key="5">
    <source>
        <dbReference type="ARBA" id="ARBA00023242"/>
    </source>
</evidence>
<feature type="compositionally biased region" description="Polar residues" evidence="6">
    <location>
        <begin position="330"/>
        <end position="339"/>
    </location>
</feature>
<keyword evidence="3" id="KW-0238">DNA-binding</keyword>
<dbReference type="CDD" id="cd11404">
    <property type="entry name" value="bHLHzip_Mlx_like"/>
    <property type="match status" value="1"/>
</dbReference>
<dbReference type="SUPFAM" id="SSF47459">
    <property type="entry name" value="HLH, helix-loop-helix DNA-binding domain"/>
    <property type="match status" value="1"/>
</dbReference>
<dbReference type="InterPro" id="IPR036638">
    <property type="entry name" value="HLH_DNA-bd_sf"/>
</dbReference>
<feature type="compositionally biased region" description="Polar residues" evidence="6">
    <location>
        <begin position="398"/>
        <end position="409"/>
    </location>
</feature>
<dbReference type="PANTHER" id="PTHR15741:SF27">
    <property type="entry name" value="TRANSCRIPTION FACTOR AP-4"/>
    <property type="match status" value="1"/>
</dbReference>
<dbReference type="GO" id="GO:0005634">
    <property type="term" value="C:nucleus"/>
    <property type="evidence" value="ECO:0007669"/>
    <property type="project" value="UniProtKB-SubCell"/>
</dbReference>
<keyword evidence="4" id="KW-0804">Transcription</keyword>
<evidence type="ECO:0000313" key="10">
    <source>
        <dbReference type="RefSeq" id="XP_033530522.1"/>
    </source>
</evidence>
<dbReference type="PROSITE" id="PS50888">
    <property type="entry name" value="BHLH"/>
    <property type="match status" value="1"/>
</dbReference>
<dbReference type="InterPro" id="IPR057072">
    <property type="entry name" value="bHLH_INO4"/>
</dbReference>
<dbReference type="AlphaFoldDB" id="A0A6G1FTA2"/>
<keyword evidence="9" id="KW-1185">Reference proteome</keyword>
<sequence>MADEGQFSGDNNNSSMFGYYSAPPPTGYHESYPEAPEMIPGPPLLNNGEAHFIESFLENPGANYGNNDTPQLGNMNFDKNDYSWLMSERPPTIQGVAGEPSTSQAFSSLSHAHAPIPDFTTLDDSNLIAMGAEDDFFSVASFMNNANPFSTLMGSDAHHQHLHHHHHRDSLSDHSSLGQADPMSAMDNQQIDIVPSSISPNFVAPPIPALDTATPGIESNGVSRAPTPTIQRVFGLIPLSPVQTSPEFRDSVALNSMRRPRQHNHNPPADAAHNENTRLYRFGSDSHFSTTGFIPPAGQETEEVFTNRFMSTMNAIRPETGADTRPSTPPNGTHPTANGNGNGPIPAWAGTFIESDSESNNDRPRKRRRATADPSESSDRKPALHLRTALNPRKPSLASASGQSPTSATTKRRRSDVSGGVDAQRTPAKTPRENLSDAQKRNNHIMSEQKRRNLIKMGFDELHLLVPELRGGGFSKSSVLMESAIFLEKLVVGNRELREMTERARG</sequence>
<evidence type="ECO:0000256" key="1">
    <source>
        <dbReference type="ARBA" id="ARBA00004123"/>
    </source>
</evidence>
<dbReference type="Proteomes" id="UP000504638">
    <property type="component" value="Unplaced"/>
</dbReference>
<evidence type="ECO:0000256" key="2">
    <source>
        <dbReference type="ARBA" id="ARBA00023015"/>
    </source>
</evidence>
<comment type="subcellular location">
    <subcellularLocation>
        <location evidence="1">Nucleus</location>
    </subcellularLocation>
</comment>
<keyword evidence="5" id="KW-0539">Nucleus</keyword>
<proteinExistence type="predicted"/>
<dbReference type="Gene3D" id="4.10.280.10">
    <property type="entry name" value="Helix-loop-helix DNA-binding domain"/>
    <property type="match status" value="1"/>
</dbReference>
<dbReference type="Pfam" id="PF23181">
    <property type="entry name" value="bHLH_INO4"/>
    <property type="match status" value="1"/>
</dbReference>
<dbReference type="EMBL" id="ML975178">
    <property type="protein sequence ID" value="KAF1808891.1"/>
    <property type="molecule type" value="Genomic_DNA"/>
</dbReference>
<dbReference type="GeneID" id="54423567"/>
<reference evidence="10" key="3">
    <citation type="submission" date="2025-04" db="UniProtKB">
        <authorList>
            <consortium name="RefSeq"/>
        </authorList>
    </citation>
    <scope>IDENTIFICATION</scope>
    <source>
        <strain evidence="10">CBS 781.70</strain>
    </source>
</reference>